<dbReference type="GO" id="GO:0005524">
    <property type="term" value="F:ATP binding"/>
    <property type="evidence" value="ECO:0007669"/>
    <property type="project" value="UniProtKB-UniRule"/>
</dbReference>
<evidence type="ECO:0000256" key="1">
    <source>
        <dbReference type="PROSITE-ProRule" id="PRU00409"/>
    </source>
</evidence>
<keyword evidence="1" id="KW-0067">ATP-binding</keyword>
<dbReference type="GO" id="GO:0005737">
    <property type="term" value="C:cytoplasm"/>
    <property type="evidence" value="ECO:0007669"/>
    <property type="project" value="TreeGrafter"/>
</dbReference>
<dbReference type="PANTHER" id="PTHR21621:SF0">
    <property type="entry name" value="BETA-CITRYLGLUTAMATE SYNTHASE B-RELATED"/>
    <property type="match status" value="1"/>
</dbReference>
<dbReference type="OrthoDB" id="8136469at2"/>
<dbReference type="PANTHER" id="PTHR21621">
    <property type="entry name" value="RIBOSOMAL PROTEIN S6 MODIFICATION PROTEIN"/>
    <property type="match status" value="1"/>
</dbReference>
<dbReference type="RefSeq" id="WP_079539507.1">
    <property type="nucleotide sequence ID" value="NZ_LT670844.1"/>
</dbReference>
<evidence type="ECO:0000259" key="2">
    <source>
        <dbReference type="PROSITE" id="PS50975"/>
    </source>
</evidence>
<dbReference type="SUPFAM" id="SSF56059">
    <property type="entry name" value="Glutathione synthetase ATP-binding domain-like"/>
    <property type="match status" value="1"/>
</dbReference>
<accession>A0A1M6SUK1</accession>
<dbReference type="GO" id="GO:0046872">
    <property type="term" value="F:metal ion binding"/>
    <property type="evidence" value="ECO:0007669"/>
    <property type="project" value="InterPro"/>
</dbReference>
<sequence length="333" mass="36075">MRSLETFRSGKPGFYPDQAVYAEFACAQFGLAFQDKDGGTGLLFTVASKTKSVHFGAGRASWYPQNGATASTLASDKYFTNKILQDAGIATLGGEYFFLHDRHRAHRPAGHEREDALAYFRRLGGTAFIKPLQGSRGDFAQVLHGEAALVGYFDEVSKYYDAVLVQRAVTGLEHRIFLLDDEVVYSARKYPPFLLGDGISPIRDLLTTHNAALRSRGLSPAAASHDVSLDTVLAKGERWNIPGRTNLSAGGTMVIEAPYSDAAIALARKAARTLGLRVAAVDLFTDIGGDPKAIGIIEVNSNPSIRLLEESGRGDLILKIWQHTFLAMGLLGV</sequence>
<evidence type="ECO:0000313" key="4">
    <source>
        <dbReference type="Proteomes" id="UP000189935"/>
    </source>
</evidence>
<proteinExistence type="predicted"/>
<dbReference type="InterPro" id="IPR011761">
    <property type="entry name" value="ATP-grasp"/>
</dbReference>
<dbReference type="PROSITE" id="PS50975">
    <property type="entry name" value="ATP_GRASP"/>
    <property type="match status" value="1"/>
</dbReference>
<gene>
    <name evidence="3" type="ORF">SAMN05444159_3368</name>
</gene>
<feature type="domain" description="ATP-grasp" evidence="2">
    <location>
        <begin position="81"/>
        <end position="326"/>
    </location>
</feature>
<organism evidence="3 4">
    <name type="scientific">Bradyrhizobium lablabi</name>
    <dbReference type="NCBI Taxonomy" id="722472"/>
    <lineage>
        <taxon>Bacteria</taxon>
        <taxon>Pseudomonadati</taxon>
        <taxon>Pseudomonadota</taxon>
        <taxon>Alphaproteobacteria</taxon>
        <taxon>Hyphomicrobiales</taxon>
        <taxon>Nitrobacteraceae</taxon>
        <taxon>Bradyrhizobium</taxon>
    </lineage>
</organism>
<dbReference type="Gene3D" id="3.30.470.20">
    <property type="entry name" value="ATP-grasp fold, B domain"/>
    <property type="match status" value="2"/>
</dbReference>
<protein>
    <recommendedName>
        <fullName evidence="2">ATP-grasp domain-containing protein</fullName>
    </recommendedName>
</protein>
<name>A0A1M6SUK1_9BRAD</name>
<evidence type="ECO:0000313" key="3">
    <source>
        <dbReference type="EMBL" id="SHK48327.1"/>
    </source>
</evidence>
<dbReference type="AlphaFoldDB" id="A0A1M6SUK1"/>
<dbReference type="EMBL" id="LT670844">
    <property type="protein sequence ID" value="SHK48327.1"/>
    <property type="molecule type" value="Genomic_DNA"/>
</dbReference>
<dbReference type="Proteomes" id="UP000189935">
    <property type="component" value="Chromosome I"/>
</dbReference>
<keyword evidence="1" id="KW-0547">Nucleotide-binding</keyword>
<dbReference type="Gene3D" id="3.30.1490.20">
    <property type="entry name" value="ATP-grasp fold, A domain"/>
    <property type="match status" value="1"/>
</dbReference>
<reference evidence="3 4" key="1">
    <citation type="submission" date="2016-11" db="EMBL/GenBank/DDBJ databases">
        <authorList>
            <person name="Jaros S."/>
            <person name="Januszkiewicz K."/>
            <person name="Wedrychowicz H."/>
        </authorList>
    </citation>
    <scope>NUCLEOTIDE SEQUENCE [LARGE SCALE GENOMIC DNA]</scope>
    <source>
        <strain evidence="3 4">GAS499</strain>
    </source>
</reference>
<dbReference type="GO" id="GO:0016879">
    <property type="term" value="F:ligase activity, forming carbon-nitrogen bonds"/>
    <property type="evidence" value="ECO:0007669"/>
    <property type="project" value="TreeGrafter"/>
</dbReference>
<dbReference type="InterPro" id="IPR013815">
    <property type="entry name" value="ATP_grasp_subdomain_1"/>
</dbReference>